<feature type="compositionally biased region" description="Pro residues" evidence="10">
    <location>
        <begin position="761"/>
        <end position="772"/>
    </location>
</feature>
<dbReference type="InterPro" id="IPR007230">
    <property type="entry name" value="Nup98_auto-Pept-S59_dom"/>
</dbReference>
<dbReference type="InterPro" id="IPR037665">
    <property type="entry name" value="Nucleoporin_S59-like"/>
</dbReference>
<dbReference type="EMBL" id="JADNRY010000732">
    <property type="protein sequence ID" value="KAF9028611.1"/>
    <property type="molecule type" value="Genomic_DNA"/>
</dbReference>
<dbReference type="Gene3D" id="1.10.10.2360">
    <property type="match status" value="1"/>
</dbReference>
<comment type="similarity">
    <text evidence="2">Belongs to the nucleoporin GLFG family.</text>
</comment>
<dbReference type="FunFam" id="1.10.10.2360:FF:000001">
    <property type="entry name" value="Nuclear pore complex protein Nup98-Nup96"/>
    <property type="match status" value="1"/>
</dbReference>
<feature type="compositionally biased region" description="Low complexity" evidence="10">
    <location>
        <begin position="746"/>
        <end position="760"/>
    </location>
</feature>
<feature type="compositionally biased region" description="Low complexity" evidence="10">
    <location>
        <begin position="13"/>
        <end position="54"/>
    </location>
</feature>
<keyword evidence="13" id="KW-1185">Reference proteome</keyword>
<dbReference type="GO" id="GO:0006405">
    <property type="term" value="P:RNA export from nucleus"/>
    <property type="evidence" value="ECO:0007669"/>
    <property type="project" value="TreeGrafter"/>
</dbReference>
<feature type="compositionally biased region" description="Polar residues" evidence="10">
    <location>
        <begin position="152"/>
        <end position="191"/>
    </location>
</feature>
<evidence type="ECO:0000256" key="6">
    <source>
        <dbReference type="ARBA" id="ARBA00022927"/>
    </source>
</evidence>
<feature type="domain" description="Peptidase S59" evidence="11">
    <location>
        <begin position="793"/>
        <end position="938"/>
    </location>
</feature>
<evidence type="ECO:0000259" key="11">
    <source>
        <dbReference type="PROSITE" id="PS51434"/>
    </source>
</evidence>
<comment type="subcellular location">
    <subcellularLocation>
        <location evidence="1">Nucleus</location>
        <location evidence="1">Nuclear pore complex</location>
    </subcellularLocation>
</comment>
<protein>
    <submittedName>
        <fullName evidence="12">Nucleoporin autopeptidase-domain-containing protein</fullName>
    </submittedName>
</protein>
<dbReference type="GO" id="GO:0017056">
    <property type="term" value="F:structural constituent of nuclear pore"/>
    <property type="evidence" value="ECO:0007669"/>
    <property type="project" value="InterPro"/>
</dbReference>
<evidence type="ECO:0000256" key="4">
    <source>
        <dbReference type="ARBA" id="ARBA00022737"/>
    </source>
</evidence>
<dbReference type="PANTHER" id="PTHR23198">
    <property type="entry name" value="NUCLEOPORIN"/>
    <property type="match status" value="1"/>
</dbReference>
<organism evidence="12 13">
    <name type="scientific">Rhodocollybia butyracea</name>
    <dbReference type="NCBI Taxonomy" id="206335"/>
    <lineage>
        <taxon>Eukaryota</taxon>
        <taxon>Fungi</taxon>
        <taxon>Dikarya</taxon>
        <taxon>Basidiomycota</taxon>
        <taxon>Agaricomycotina</taxon>
        <taxon>Agaricomycetes</taxon>
        <taxon>Agaricomycetidae</taxon>
        <taxon>Agaricales</taxon>
        <taxon>Marasmiineae</taxon>
        <taxon>Omphalotaceae</taxon>
        <taxon>Rhodocollybia</taxon>
    </lineage>
</organism>
<feature type="region of interest" description="Disordered" evidence="10">
    <location>
        <begin position="409"/>
        <end position="429"/>
    </location>
</feature>
<dbReference type="Proteomes" id="UP000772434">
    <property type="component" value="Unassembled WGS sequence"/>
</dbReference>
<feature type="region of interest" description="Disordered" evidence="10">
    <location>
        <begin position="141"/>
        <end position="191"/>
    </location>
</feature>
<feature type="compositionally biased region" description="Polar residues" evidence="10">
    <location>
        <begin position="1"/>
        <end position="12"/>
    </location>
</feature>
<feature type="compositionally biased region" description="Low complexity" evidence="10">
    <location>
        <begin position="409"/>
        <end position="421"/>
    </location>
</feature>
<feature type="compositionally biased region" description="Polar residues" evidence="10">
    <location>
        <begin position="367"/>
        <end position="394"/>
    </location>
</feature>
<dbReference type="GO" id="GO:0051028">
    <property type="term" value="P:mRNA transport"/>
    <property type="evidence" value="ECO:0007669"/>
    <property type="project" value="UniProtKB-KW"/>
</dbReference>
<dbReference type="PANTHER" id="PTHR23198:SF6">
    <property type="entry name" value="NUCLEAR PORE COMPLEX PROTEIN NUP98-NUP96"/>
    <property type="match status" value="1"/>
</dbReference>
<keyword evidence="5" id="KW-0509">mRNA transport</keyword>
<feature type="compositionally biased region" description="Polar residues" evidence="10">
    <location>
        <begin position="229"/>
        <end position="261"/>
    </location>
</feature>
<feature type="compositionally biased region" description="Low complexity" evidence="10">
    <location>
        <begin position="299"/>
        <end position="324"/>
    </location>
</feature>
<evidence type="ECO:0000256" key="7">
    <source>
        <dbReference type="ARBA" id="ARBA00023010"/>
    </source>
</evidence>
<reference evidence="12" key="1">
    <citation type="submission" date="2020-11" db="EMBL/GenBank/DDBJ databases">
        <authorList>
            <consortium name="DOE Joint Genome Institute"/>
            <person name="Ahrendt S."/>
            <person name="Riley R."/>
            <person name="Andreopoulos W."/>
            <person name="Labutti K."/>
            <person name="Pangilinan J."/>
            <person name="Ruiz-Duenas F.J."/>
            <person name="Barrasa J.M."/>
            <person name="Sanchez-Garcia M."/>
            <person name="Camarero S."/>
            <person name="Miyauchi S."/>
            <person name="Serrano A."/>
            <person name="Linde D."/>
            <person name="Babiker R."/>
            <person name="Drula E."/>
            <person name="Ayuso-Fernandez I."/>
            <person name="Pacheco R."/>
            <person name="Padilla G."/>
            <person name="Ferreira P."/>
            <person name="Barriuso J."/>
            <person name="Kellner H."/>
            <person name="Castanera R."/>
            <person name="Alfaro M."/>
            <person name="Ramirez L."/>
            <person name="Pisabarro A.G."/>
            <person name="Kuo A."/>
            <person name="Tritt A."/>
            <person name="Lipzen A."/>
            <person name="He G."/>
            <person name="Yan M."/>
            <person name="Ng V."/>
            <person name="Cullen D."/>
            <person name="Martin F."/>
            <person name="Rosso M.-N."/>
            <person name="Henrissat B."/>
            <person name="Hibbett D."/>
            <person name="Martinez A.T."/>
            <person name="Grigoriev I.V."/>
        </authorList>
    </citation>
    <scope>NUCLEOTIDE SEQUENCE</scope>
    <source>
        <strain evidence="12">AH 40177</strain>
    </source>
</reference>
<dbReference type="FunFam" id="3.30.1610.10:FF:000003">
    <property type="entry name" value="Nucleoporin SONB, putative"/>
    <property type="match status" value="1"/>
</dbReference>
<evidence type="ECO:0000256" key="1">
    <source>
        <dbReference type="ARBA" id="ARBA00004567"/>
    </source>
</evidence>
<dbReference type="InterPro" id="IPR036903">
    <property type="entry name" value="Nup98_auto-Pept-S59_dom_sf"/>
</dbReference>
<evidence type="ECO:0000256" key="10">
    <source>
        <dbReference type="SAM" id="MobiDB-lite"/>
    </source>
</evidence>
<feature type="region of interest" description="Disordered" evidence="10">
    <location>
        <begin position="1"/>
        <end position="81"/>
    </location>
</feature>
<evidence type="ECO:0000256" key="9">
    <source>
        <dbReference type="ARBA" id="ARBA00023242"/>
    </source>
</evidence>
<keyword evidence="6" id="KW-0653">Protein transport</keyword>
<evidence type="ECO:0000313" key="12">
    <source>
        <dbReference type="EMBL" id="KAF9028611.1"/>
    </source>
</evidence>
<keyword evidence="3" id="KW-0813">Transport</keyword>
<dbReference type="GO" id="GO:0044614">
    <property type="term" value="C:nuclear pore cytoplasmic filaments"/>
    <property type="evidence" value="ECO:0007669"/>
    <property type="project" value="TreeGrafter"/>
</dbReference>
<comment type="caution">
    <text evidence="12">The sequence shown here is derived from an EMBL/GenBank/DDBJ whole genome shotgun (WGS) entry which is preliminary data.</text>
</comment>
<evidence type="ECO:0000256" key="8">
    <source>
        <dbReference type="ARBA" id="ARBA00023132"/>
    </source>
</evidence>
<evidence type="ECO:0000256" key="3">
    <source>
        <dbReference type="ARBA" id="ARBA00022448"/>
    </source>
</evidence>
<feature type="compositionally biased region" description="Low complexity" evidence="10">
    <location>
        <begin position="268"/>
        <end position="291"/>
    </location>
</feature>
<dbReference type="GO" id="GO:0000973">
    <property type="term" value="P:post-transcriptional tethering of RNA polymerase II gene DNA at nuclear periphery"/>
    <property type="evidence" value="ECO:0007669"/>
    <property type="project" value="TreeGrafter"/>
</dbReference>
<dbReference type="InterPro" id="IPR025574">
    <property type="entry name" value="Nucleoporin_FG_rpt"/>
</dbReference>
<dbReference type="GO" id="GO:0008139">
    <property type="term" value="F:nuclear localization sequence binding"/>
    <property type="evidence" value="ECO:0007669"/>
    <property type="project" value="TreeGrafter"/>
</dbReference>
<gene>
    <name evidence="12" type="ORF">BDP27DRAFT_1456260</name>
</gene>
<dbReference type="GO" id="GO:0006606">
    <property type="term" value="P:protein import into nucleus"/>
    <property type="evidence" value="ECO:0007669"/>
    <property type="project" value="TreeGrafter"/>
</dbReference>
<dbReference type="PROSITE" id="PS51434">
    <property type="entry name" value="NUP_C"/>
    <property type="match status" value="1"/>
</dbReference>
<dbReference type="GO" id="GO:0003723">
    <property type="term" value="F:RNA binding"/>
    <property type="evidence" value="ECO:0007669"/>
    <property type="project" value="TreeGrafter"/>
</dbReference>
<dbReference type="AlphaFoldDB" id="A0A9P5P0Y6"/>
<sequence>MFGNNAITSSWTNPQQNQPQQPGTSAFGQPTSTFGSTGFGSSTGAFGQPQQQQPANPMFGGLGGTSNTNTGGFGAFGGSNNPTGNTASSAFGAPKPATGFGAFGGGGTSAFGNTGGTSAFGNTAQTSSAFGQPASTSAFGSGTGGGIFGQPKPTSAFGTPAANNATGPVTAGSSNPPYSATSDKDPSNNTTLQYQSISCMPAYAGTSFEEIRVQDYTQGRKTATTGTTNAFGQPSAFGSQTAGSSIFGGQQNTQPAQTNSIFGAPKPATGFGSFGNTNNTNTTSAFGTSNAFSQPQQPQPATTGFGAFGTQQQQQQQQPQQQGTGIFGSGNTGTSTFGNTAGNAFGGGAGAFGTQPQQPQQTGGSIFGQTQPAANTGSTFGAFGNPNNAAKPSVFGQSAAQTGASIFGQPAQQNQQQAPQQSSLFGASNAGGGLFGAQTNSNSSSNHSLKIHCLEMLRTLIIPALDWRQQQPQQPQAGTTGFGGGLFGAKPAAPAGGGLFGGGAFGAQQPAANPQQPSLFGNNAFGQSANNQQQQPAAGGLFANKAPSMGMSTSGTGGGLFGGSMFGNSTNSLASSTATPQQGGLIASITQPIAPNLFSMLPPGPRAVDLEQSTKKKVPFFVDVPTRSPVPRVQLGYTPANSKLRGFGSSLSGSPLNGSVFTPSNSTSLALSRSQTPKQSIEAIFGTQSSPSLGSGQRKSVKKLILDKKVEPTELFVRSGGSPLRGGAKITFSPALSIASREREAALAAAASSSSPSQPTKSPPPTPQPPQRTPKKFTASQSAQGIDEDDLQEGDYYVKPNMETLKSSGFDQLSSFKGLIVGRVGYGEILFLEPVDLTGLLKLGELLGGVVRFEDKECSVYPDADDTEKPPEGSGLNVRAKISLKRCWVMDKAHREPIKDEKHPSAVKHLKKLRNMKDTHFENFDISDGTWTFIVDHF</sequence>
<keyword evidence="8" id="KW-0906">Nuclear pore complex</keyword>
<feature type="region of interest" description="Disordered" evidence="10">
    <location>
        <begin position="746"/>
        <end position="793"/>
    </location>
</feature>
<evidence type="ECO:0000313" key="13">
    <source>
        <dbReference type="Proteomes" id="UP000772434"/>
    </source>
</evidence>
<keyword evidence="7" id="KW-0811">Translocation</keyword>
<dbReference type="Pfam" id="PF04096">
    <property type="entry name" value="Nucleoporin2"/>
    <property type="match status" value="1"/>
</dbReference>
<dbReference type="SUPFAM" id="SSF82215">
    <property type="entry name" value="C-terminal autoproteolytic domain of nucleoporin nup98"/>
    <property type="match status" value="1"/>
</dbReference>
<dbReference type="Pfam" id="PF13634">
    <property type="entry name" value="Nucleoporin_FG"/>
    <property type="match status" value="3"/>
</dbReference>
<dbReference type="Gene3D" id="3.30.1610.10">
    <property type="entry name" value="Peptidase S59, nucleoporin"/>
    <property type="match status" value="1"/>
</dbReference>
<keyword evidence="4" id="KW-0677">Repeat</keyword>
<feature type="compositionally biased region" description="Low complexity" evidence="10">
    <location>
        <begin position="352"/>
        <end position="364"/>
    </location>
</feature>
<keyword evidence="9" id="KW-0539">Nucleus</keyword>
<name>A0A9P5P0Y6_9AGAR</name>
<dbReference type="GO" id="GO:0034398">
    <property type="term" value="P:telomere tethering at nuclear periphery"/>
    <property type="evidence" value="ECO:0007669"/>
    <property type="project" value="TreeGrafter"/>
</dbReference>
<evidence type="ECO:0000256" key="5">
    <source>
        <dbReference type="ARBA" id="ARBA00022816"/>
    </source>
</evidence>
<accession>A0A9P5P0Y6</accession>
<evidence type="ECO:0000256" key="2">
    <source>
        <dbReference type="ARBA" id="ARBA00008926"/>
    </source>
</evidence>
<proteinExistence type="inferred from homology"/>
<feature type="compositionally biased region" description="Low complexity" evidence="10">
    <location>
        <begin position="332"/>
        <end position="343"/>
    </location>
</feature>
<dbReference type="OrthoDB" id="3797628at2759"/>
<feature type="region of interest" description="Disordered" evidence="10">
    <location>
        <begin position="224"/>
        <end position="394"/>
    </location>
</feature>